<geneLocation type="plasmid" evidence="3">
    <name>pL15</name>
</geneLocation>
<dbReference type="Gene3D" id="1.10.530.10">
    <property type="match status" value="1"/>
</dbReference>
<dbReference type="SUPFAM" id="SSF53955">
    <property type="entry name" value="Lysozyme-like"/>
    <property type="match status" value="1"/>
</dbReference>
<proteinExistence type="predicted"/>
<dbReference type="InterPro" id="IPR008258">
    <property type="entry name" value="Transglycosylase_SLT_dom_1"/>
</dbReference>
<evidence type="ECO:0000313" key="3">
    <source>
        <dbReference type="EMBL" id="AEP14293.1"/>
    </source>
</evidence>
<dbReference type="EMBL" id="JN119829">
    <property type="protein sequence ID" value="AEP14293.1"/>
    <property type="molecule type" value="Genomic_DNA"/>
</dbReference>
<keyword evidence="3" id="KW-0614">Plasmid</keyword>
<gene>
    <name evidence="3" type="primary">orfL45</name>
</gene>
<name>G5CJ16_9FIRM</name>
<feature type="domain" description="Transglycosylase SLT" evidence="2">
    <location>
        <begin position="386"/>
        <end position="484"/>
    </location>
</feature>
<sequence>MSQHDPIDRLEHLAQQEGQRRLVWWGLGAGLGCLGPLFVVLVAVLAGVVLLAGAGHWLSGLFGPSPPEIATPTSRPAEWLQAATADAEAQGIPNTLALAVINQASDGQVFGDRWYCSNGYTTGEACHIANAHTHHVGIGYGLMGLDGKDIPRPGNQHWHSVAWNLQEGIGQLAMALRGQSYWASALQDFHATVQAPPGWSDSENYAQTIEGLVGRYDAGPTLGAWALAPWSHNTGHFEDPGQTSEWVFVIGAAPTGAPFSHAWRPPTVTVTFNPKTGKSARTVQQHILSGHALALPVLVVGTLKNGHRVTFDLSTENPNIPVWGGGTVFGARVPLSGPNALTAITAYWSTHGLSDTIQWPEQSASTVSTVAHVPPTQAVREWWPAIQMASQKTGTPAIWIAAEMINEDSSGLPNAGPNGLAGAYGLMQLEPRTAQNLPGYYPGARQNPQENLILGAELLRANYAIWHSWRLASAAYYGGLGHMEADGVYPGITWAQAAPKLATVPDPTNGNTLTMAEYANNIAASSQTVAAMKNK</sequence>
<keyword evidence="1" id="KW-1133">Transmembrane helix</keyword>
<dbReference type="InterPro" id="IPR023346">
    <property type="entry name" value="Lysozyme-like_dom_sf"/>
</dbReference>
<dbReference type="AlphaFoldDB" id="G5CJ16"/>
<evidence type="ECO:0000259" key="2">
    <source>
        <dbReference type="Pfam" id="PF01464"/>
    </source>
</evidence>
<feature type="transmembrane region" description="Helical" evidence="1">
    <location>
        <begin position="22"/>
        <end position="52"/>
    </location>
</feature>
<keyword evidence="1" id="KW-0812">Transmembrane</keyword>
<protein>
    <submittedName>
        <fullName evidence="3">Putative lytic transglycosylase</fullName>
    </submittedName>
</protein>
<dbReference type="Pfam" id="PF01464">
    <property type="entry name" value="SLT"/>
    <property type="match status" value="1"/>
</dbReference>
<accession>G5CJ16</accession>
<dbReference type="RefSeq" id="WP_031942660.1">
    <property type="nucleotide sequence ID" value="NC_025041.1"/>
</dbReference>
<evidence type="ECO:0000256" key="1">
    <source>
        <dbReference type="SAM" id="Phobius"/>
    </source>
</evidence>
<keyword evidence="1" id="KW-0472">Membrane</keyword>
<reference evidence="3" key="1">
    <citation type="journal article" date="2011" name="Appl. Environ. Microbiol.">
        <title>Two Large, Related, Cryptic Plasmids from Geographically Distinct Isolates of Sulfobacillus thermotolerans.</title>
        <authorList>
            <person name="Deane S.M."/>
            <person name="Rawlings D.E."/>
        </authorList>
    </citation>
    <scope>NUCLEOTIDE SEQUENCE</scope>
    <source>
        <strain evidence="3">L15</strain>
        <plasmid evidence="3">pL15</plasmid>
    </source>
</reference>
<dbReference type="CDD" id="cd00254">
    <property type="entry name" value="LT-like"/>
    <property type="match status" value="1"/>
</dbReference>
<organism evidence="3">
    <name type="scientific">Sulfobacillus thermotolerans</name>
    <dbReference type="NCBI Taxonomy" id="338644"/>
    <lineage>
        <taxon>Bacteria</taxon>
        <taxon>Bacillati</taxon>
        <taxon>Bacillota</taxon>
        <taxon>Clostridia</taxon>
        <taxon>Eubacteriales</taxon>
        <taxon>Clostridiales Family XVII. Incertae Sedis</taxon>
        <taxon>Sulfobacillus</taxon>
    </lineage>
</organism>